<evidence type="ECO:0000313" key="2">
    <source>
        <dbReference type="Proteomes" id="UP000735302"/>
    </source>
</evidence>
<gene>
    <name evidence="1" type="ORF">PoB_001996900</name>
</gene>
<dbReference type="AlphaFoldDB" id="A0AAV3ZDJ9"/>
<proteinExistence type="predicted"/>
<organism evidence="1 2">
    <name type="scientific">Plakobranchus ocellatus</name>
    <dbReference type="NCBI Taxonomy" id="259542"/>
    <lineage>
        <taxon>Eukaryota</taxon>
        <taxon>Metazoa</taxon>
        <taxon>Spiralia</taxon>
        <taxon>Lophotrochozoa</taxon>
        <taxon>Mollusca</taxon>
        <taxon>Gastropoda</taxon>
        <taxon>Heterobranchia</taxon>
        <taxon>Euthyneura</taxon>
        <taxon>Panpulmonata</taxon>
        <taxon>Sacoglossa</taxon>
        <taxon>Placobranchoidea</taxon>
        <taxon>Plakobranchidae</taxon>
        <taxon>Plakobranchus</taxon>
    </lineage>
</organism>
<accession>A0AAV3ZDJ9</accession>
<name>A0AAV3ZDJ9_9GAST</name>
<sequence>MAIPDGCTKGHVDWHYPKGDLLLEVKLPNADSLLCVEESWATELGGLIEVTGGVNKPMAMPIKDRGDRGWGIKLGTYLSQLDRGDRGWGIKLGTHLSQLDRGDRGWEIKLRAYIEKE</sequence>
<dbReference type="EMBL" id="BLXT01002349">
    <property type="protein sequence ID" value="GFN93463.1"/>
    <property type="molecule type" value="Genomic_DNA"/>
</dbReference>
<comment type="caution">
    <text evidence="1">The sequence shown here is derived from an EMBL/GenBank/DDBJ whole genome shotgun (WGS) entry which is preliminary data.</text>
</comment>
<keyword evidence="2" id="KW-1185">Reference proteome</keyword>
<reference evidence="1 2" key="1">
    <citation type="journal article" date="2021" name="Elife">
        <title>Chloroplast acquisition without the gene transfer in kleptoplastic sea slugs, Plakobranchus ocellatus.</title>
        <authorList>
            <person name="Maeda T."/>
            <person name="Takahashi S."/>
            <person name="Yoshida T."/>
            <person name="Shimamura S."/>
            <person name="Takaki Y."/>
            <person name="Nagai Y."/>
            <person name="Toyoda A."/>
            <person name="Suzuki Y."/>
            <person name="Arimoto A."/>
            <person name="Ishii H."/>
            <person name="Satoh N."/>
            <person name="Nishiyama T."/>
            <person name="Hasebe M."/>
            <person name="Maruyama T."/>
            <person name="Minagawa J."/>
            <person name="Obokata J."/>
            <person name="Shigenobu S."/>
        </authorList>
    </citation>
    <scope>NUCLEOTIDE SEQUENCE [LARGE SCALE GENOMIC DNA]</scope>
</reference>
<protein>
    <submittedName>
        <fullName evidence="1">Uncharacterized protein</fullName>
    </submittedName>
</protein>
<evidence type="ECO:0000313" key="1">
    <source>
        <dbReference type="EMBL" id="GFN93463.1"/>
    </source>
</evidence>
<dbReference type="Proteomes" id="UP000735302">
    <property type="component" value="Unassembled WGS sequence"/>
</dbReference>